<dbReference type="GO" id="GO:0000160">
    <property type="term" value="P:phosphorelay signal transduction system"/>
    <property type="evidence" value="ECO:0007669"/>
    <property type="project" value="InterPro"/>
</dbReference>
<sequence>MSQRILVIDDSKIIRMRVKDMLPSDNVQILEARDGQEGLDLIHSKLPQLIILDFLLPKKNGWEVYQELQKNPKLKNIPLVLMSGRKEEVTEKISEPFEHFAFVEKPFEREQLVKAIKEARTKVARQQPAATSEPQATPTTEDGEEVEALKAQVAKLTQKVETQQGQIEKMQKQMNQLVSFIKNKMR</sequence>
<keyword evidence="7" id="KW-1185">Reference proteome</keyword>
<feature type="modified residue" description="4-aspartylphosphate" evidence="2">
    <location>
        <position position="53"/>
    </location>
</feature>
<dbReference type="InterPro" id="IPR011006">
    <property type="entry name" value="CheY-like_superfamily"/>
</dbReference>
<evidence type="ECO:0000313" key="6">
    <source>
        <dbReference type="EMBL" id="QDZ39881.1"/>
    </source>
</evidence>
<evidence type="ECO:0000256" key="3">
    <source>
        <dbReference type="SAM" id="Coils"/>
    </source>
</evidence>
<dbReference type="Pfam" id="PF00072">
    <property type="entry name" value="Response_reg"/>
    <property type="match status" value="1"/>
</dbReference>
<dbReference type="InterPro" id="IPR050595">
    <property type="entry name" value="Bact_response_regulator"/>
</dbReference>
<dbReference type="SMART" id="SM00448">
    <property type="entry name" value="REC"/>
    <property type="match status" value="1"/>
</dbReference>
<dbReference type="PANTHER" id="PTHR44591:SF23">
    <property type="entry name" value="CHEY SUBFAMILY"/>
    <property type="match status" value="1"/>
</dbReference>
<name>A0A5B8NMX2_9CHRO</name>
<proteinExistence type="predicted"/>
<keyword evidence="3" id="KW-0175">Coiled coil</keyword>
<accession>A0A5B8NMX2</accession>
<evidence type="ECO:0000313" key="7">
    <source>
        <dbReference type="Proteomes" id="UP000318453"/>
    </source>
</evidence>
<dbReference type="Proteomes" id="UP000318453">
    <property type="component" value="Chromosome"/>
</dbReference>
<organism evidence="6 7">
    <name type="scientific">Euhalothece natronophila Z-M001</name>
    <dbReference type="NCBI Taxonomy" id="522448"/>
    <lineage>
        <taxon>Bacteria</taxon>
        <taxon>Bacillati</taxon>
        <taxon>Cyanobacteriota</taxon>
        <taxon>Cyanophyceae</taxon>
        <taxon>Oscillatoriophycideae</taxon>
        <taxon>Chroococcales</taxon>
        <taxon>Halothecacae</taxon>
        <taxon>Halothece cluster</taxon>
        <taxon>Euhalothece</taxon>
    </lineage>
</organism>
<evidence type="ECO:0000259" key="5">
    <source>
        <dbReference type="PROSITE" id="PS50110"/>
    </source>
</evidence>
<dbReference type="PANTHER" id="PTHR44591">
    <property type="entry name" value="STRESS RESPONSE REGULATOR PROTEIN 1"/>
    <property type="match status" value="1"/>
</dbReference>
<dbReference type="EMBL" id="CP042326">
    <property type="protein sequence ID" value="QDZ39881.1"/>
    <property type="molecule type" value="Genomic_DNA"/>
</dbReference>
<feature type="region of interest" description="Disordered" evidence="4">
    <location>
        <begin position="123"/>
        <end position="146"/>
    </location>
</feature>
<evidence type="ECO:0000256" key="1">
    <source>
        <dbReference type="ARBA" id="ARBA00022553"/>
    </source>
</evidence>
<dbReference type="Gene3D" id="3.40.50.2300">
    <property type="match status" value="1"/>
</dbReference>
<dbReference type="CDD" id="cd00156">
    <property type="entry name" value="REC"/>
    <property type="match status" value="1"/>
</dbReference>
<dbReference type="KEGG" id="enn:FRE64_07960"/>
<dbReference type="AlphaFoldDB" id="A0A5B8NMX2"/>
<feature type="coiled-coil region" evidence="3">
    <location>
        <begin position="146"/>
        <end position="173"/>
    </location>
</feature>
<evidence type="ECO:0000256" key="4">
    <source>
        <dbReference type="SAM" id="MobiDB-lite"/>
    </source>
</evidence>
<dbReference type="PROSITE" id="PS50110">
    <property type="entry name" value="RESPONSE_REGULATORY"/>
    <property type="match status" value="1"/>
</dbReference>
<protein>
    <submittedName>
        <fullName evidence="6">Response regulator</fullName>
    </submittedName>
</protein>
<reference evidence="6" key="1">
    <citation type="submission" date="2019-08" db="EMBL/GenBank/DDBJ databases">
        <title>Carotenoids and Carotenoid Binding Proteins in the Halophilic Cyanobacterium Euhalothece sp. ZM00.</title>
        <authorList>
            <person name="Cho S.M."/>
            <person name="Song J.Y."/>
            <person name="Park Y.-I."/>
        </authorList>
    </citation>
    <scope>NUCLEOTIDE SEQUENCE [LARGE SCALE GENOMIC DNA]</scope>
    <source>
        <strain evidence="6">Z-M001</strain>
    </source>
</reference>
<keyword evidence="1 2" id="KW-0597">Phosphoprotein</keyword>
<feature type="compositionally biased region" description="Polar residues" evidence="4">
    <location>
        <begin position="128"/>
        <end position="140"/>
    </location>
</feature>
<feature type="domain" description="Response regulatory" evidence="5">
    <location>
        <begin position="4"/>
        <end position="120"/>
    </location>
</feature>
<evidence type="ECO:0000256" key="2">
    <source>
        <dbReference type="PROSITE-ProRule" id="PRU00169"/>
    </source>
</evidence>
<dbReference type="SUPFAM" id="SSF52172">
    <property type="entry name" value="CheY-like"/>
    <property type="match status" value="1"/>
</dbReference>
<dbReference type="OrthoDB" id="9773113at2"/>
<gene>
    <name evidence="6" type="ORF">FRE64_07960</name>
</gene>
<dbReference type="InterPro" id="IPR001789">
    <property type="entry name" value="Sig_transdc_resp-reg_receiver"/>
</dbReference>
<dbReference type="RefSeq" id="WP_146295477.1">
    <property type="nucleotide sequence ID" value="NZ_CP042326.1"/>
</dbReference>